<evidence type="ECO:0000256" key="6">
    <source>
        <dbReference type="SAM" id="MobiDB-lite"/>
    </source>
</evidence>
<evidence type="ECO:0000256" key="2">
    <source>
        <dbReference type="ARBA" id="ARBA00007646"/>
    </source>
</evidence>
<dbReference type="GO" id="GO:0016251">
    <property type="term" value="F:RNA polymerase II general transcription initiation factor activity"/>
    <property type="evidence" value="ECO:0007669"/>
    <property type="project" value="TreeGrafter"/>
</dbReference>
<evidence type="ECO:0000313" key="8">
    <source>
        <dbReference type="Proteomes" id="UP000324705"/>
    </source>
</evidence>
<dbReference type="GO" id="GO:0046982">
    <property type="term" value="F:protein heterodimerization activity"/>
    <property type="evidence" value="ECO:0007669"/>
    <property type="project" value="InterPro"/>
</dbReference>
<dbReference type="GO" id="GO:0000124">
    <property type="term" value="C:SAGA complex"/>
    <property type="evidence" value="ECO:0007669"/>
    <property type="project" value="TreeGrafter"/>
</dbReference>
<dbReference type="EMBL" id="LT934115">
    <property type="protein sequence ID" value="VAH66643.1"/>
    <property type="molecule type" value="Genomic_DNA"/>
</dbReference>
<evidence type="ECO:0000256" key="4">
    <source>
        <dbReference type="ARBA" id="ARBA00023163"/>
    </source>
</evidence>
<evidence type="ECO:0008006" key="9">
    <source>
        <dbReference type="Google" id="ProtNLM"/>
    </source>
</evidence>
<dbReference type="InterPro" id="IPR051431">
    <property type="entry name" value="TFIID_subunit_9"/>
</dbReference>
<dbReference type="GO" id="GO:0005669">
    <property type="term" value="C:transcription factor TFIID complex"/>
    <property type="evidence" value="ECO:0007669"/>
    <property type="project" value="TreeGrafter"/>
</dbReference>
<dbReference type="GO" id="GO:0051123">
    <property type="term" value="P:RNA polymerase II preinitiation complex assembly"/>
    <property type="evidence" value="ECO:0007669"/>
    <property type="project" value="TreeGrafter"/>
</dbReference>
<comment type="subcellular location">
    <subcellularLocation>
        <location evidence="1">Nucleus</location>
    </subcellularLocation>
</comment>
<sequence>MGLGEGEYEPRVVHQFLDLAYRYVGDVLGDAQVYADHAAKPQLDADDVRLAIQAKVNFSFSQPPPREQMWDSNPDSSQVVHYQYHLTTRTKMTPLSFRKLELTELLPVWWDIIREFRDLNPRVQLVAETNTFSMTRLYGYGKYRISDPSGKRRETDTQFKVLLELARSRNKIPLPKSIAPPGSIPLPPEQDTLLTENYQLLPALKPPTQTEEAEDDNEGADAIPGNPSPNYSQDQRGNEQRQPQSQSQRVSFQLNAVAATAAKRPLVTIDQLNMG</sequence>
<dbReference type="Gene3D" id="1.10.20.10">
    <property type="entry name" value="Histone, subunit A"/>
    <property type="match status" value="1"/>
</dbReference>
<organism evidence="7 8">
    <name type="scientific">Triticum turgidum subsp. durum</name>
    <name type="common">Durum wheat</name>
    <name type="synonym">Triticum durum</name>
    <dbReference type="NCBI Taxonomy" id="4567"/>
    <lineage>
        <taxon>Eukaryota</taxon>
        <taxon>Viridiplantae</taxon>
        <taxon>Streptophyta</taxon>
        <taxon>Embryophyta</taxon>
        <taxon>Tracheophyta</taxon>
        <taxon>Spermatophyta</taxon>
        <taxon>Magnoliopsida</taxon>
        <taxon>Liliopsida</taxon>
        <taxon>Poales</taxon>
        <taxon>Poaceae</taxon>
        <taxon>BOP clade</taxon>
        <taxon>Pooideae</taxon>
        <taxon>Triticodae</taxon>
        <taxon>Triticeae</taxon>
        <taxon>Triticinae</taxon>
        <taxon>Triticum</taxon>
    </lineage>
</organism>
<dbReference type="OMA" id="PPREQMW"/>
<dbReference type="CDD" id="cd07979">
    <property type="entry name" value="HFD_TAF9"/>
    <property type="match status" value="1"/>
</dbReference>
<proteinExistence type="inferred from homology"/>
<keyword evidence="3" id="KW-0805">Transcription regulation</keyword>
<dbReference type="Gramene" id="TRITD3Av1G229770.2">
    <property type="protein sequence ID" value="TRITD3Av1G229770.2"/>
    <property type="gene ID" value="TRITD3Av1G229770"/>
</dbReference>
<dbReference type="InterPro" id="IPR003162">
    <property type="entry name" value="TFIID-31"/>
</dbReference>
<feature type="region of interest" description="Disordered" evidence="6">
    <location>
        <begin position="207"/>
        <end position="251"/>
    </location>
</feature>
<dbReference type="GO" id="GO:0003713">
    <property type="term" value="F:transcription coactivator activity"/>
    <property type="evidence" value="ECO:0007669"/>
    <property type="project" value="TreeGrafter"/>
</dbReference>
<dbReference type="SUPFAM" id="SSF47113">
    <property type="entry name" value="Histone-fold"/>
    <property type="match status" value="1"/>
</dbReference>
<keyword evidence="8" id="KW-1185">Reference proteome</keyword>
<accession>A0A9R0RVM1</accession>
<feature type="compositionally biased region" description="Low complexity" evidence="6">
    <location>
        <begin position="240"/>
        <end position="251"/>
    </location>
</feature>
<dbReference type="AlphaFoldDB" id="A0A9R0RVM1"/>
<comment type="similarity">
    <text evidence="2">Belongs to the TAF9 family.</text>
</comment>
<protein>
    <recommendedName>
        <fullName evidence="9">Transcription initiation factor TFIID subunit 9</fullName>
    </recommendedName>
</protein>
<evidence type="ECO:0000256" key="3">
    <source>
        <dbReference type="ARBA" id="ARBA00023015"/>
    </source>
</evidence>
<reference evidence="7 8" key="1">
    <citation type="submission" date="2017-09" db="EMBL/GenBank/DDBJ databases">
        <authorList>
            <consortium name="International Durum Wheat Genome Sequencing Consortium (IDWGSC)"/>
            <person name="Milanesi L."/>
        </authorList>
    </citation>
    <scope>NUCLEOTIDE SEQUENCE [LARGE SCALE GENOMIC DNA]</scope>
    <source>
        <strain evidence="8">cv. Svevo</strain>
    </source>
</reference>
<name>A0A9R0RVM1_TRITD</name>
<evidence type="ECO:0000256" key="5">
    <source>
        <dbReference type="ARBA" id="ARBA00023242"/>
    </source>
</evidence>
<evidence type="ECO:0000313" key="7">
    <source>
        <dbReference type="EMBL" id="VAH66643.1"/>
    </source>
</evidence>
<dbReference type="Pfam" id="PF02291">
    <property type="entry name" value="TFIID-31kDa"/>
    <property type="match status" value="1"/>
</dbReference>
<keyword evidence="5" id="KW-0539">Nucleus</keyword>
<dbReference type="PANTHER" id="PTHR48068">
    <property type="entry name" value="TAF9 RNA POLYMERASE II, TATA BOX-BINDING PROTEIN (TBP)-ASSOCIATED FACTOR"/>
    <property type="match status" value="1"/>
</dbReference>
<keyword evidence="4" id="KW-0804">Transcription</keyword>
<gene>
    <name evidence="7" type="ORF">TRITD_3Av1G229770</name>
</gene>
<dbReference type="InterPro" id="IPR009072">
    <property type="entry name" value="Histone-fold"/>
</dbReference>
<dbReference type="Proteomes" id="UP000324705">
    <property type="component" value="Chromosome 3A"/>
</dbReference>
<evidence type="ECO:0000256" key="1">
    <source>
        <dbReference type="ARBA" id="ARBA00004123"/>
    </source>
</evidence>
<dbReference type="PANTHER" id="PTHR48068:SF7">
    <property type="entry name" value="TRANSCRIPTION INITIATION FACTOR TFIID SUBUNIT 9"/>
    <property type="match status" value="1"/>
</dbReference>